<dbReference type="Proteomes" id="UP000307440">
    <property type="component" value="Unassembled WGS sequence"/>
</dbReference>
<protein>
    <submittedName>
        <fullName evidence="1">Uncharacterized protein</fullName>
    </submittedName>
</protein>
<name>A0A5C3K9E9_COPMA</name>
<sequence>NVKPLCFIIYADKTELSNTNDGCLGGGRLVGWLPILEESEAYRGKSSFVDFKRKIWHESMKVIFKSISTPSHFGHALKCGDGEIRRLFPNVIIVSSDYEEQCVSI</sequence>
<proteinExistence type="predicted"/>
<reference evidence="1 2" key="1">
    <citation type="journal article" date="2019" name="Nat. Ecol. Evol.">
        <title>Megaphylogeny resolves global patterns of mushroom evolution.</title>
        <authorList>
            <person name="Varga T."/>
            <person name="Krizsan K."/>
            <person name="Foldi C."/>
            <person name="Dima B."/>
            <person name="Sanchez-Garcia M."/>
            <person name="Sanchez-Ramirez S."/>
            <person name="Szollosi G.J."/>
            <person name="Szarkandi J.G."/>
            <person name="Papp V."/>
            <person name="Albert L."/>
            <person name="Andreopoulos W."/>
            <person name="Angelini C."/>
            <person name="Antonin V."/>
            <person name="Barry K.W."/>
            <person name="Bougher N.L."/>
            <person name="Buchanan P."/>
            <person name="Buyck B."/>
            <person name="Bense V."/>
            <person name="Catcheside P."/>
            <person name="Chovatia M."/>
            <person name="Cooper J."/>
            <person name="Damon W."/>
            <person name="Desjardin D."/>
            <person name="Finy P."/>
            <person name="Geml J."/>
            <person name="Haridas S."/>
            <person name="Hughes K."/>
            <person name="Justo A."/>
            <person name="Karasinski D."/>
            <person name="Kautmanova I."/>
            <person name="Kiss B."/>
            <person name="Kocsube S."/>
            <person name="Kotiranta H."/>
            <person name="LaButti K.M."/>
            <person name="Lechner B.E."/>
            <person name="Liimatainen K."/>
            <person name="Lipzen A."/>
            <person name="Lukacs Z."/>
            <person name="Mihaltcheva S."/>
            <person name="Morgado L.N."/>
            <person name="Niskanen T."/>
            <person name="Noordeloos M.E."/>
            <person name="Ohm R.A."/>
            <person name="Ortiz-Santana B."/>
            <person name="Ovrebo C."/>
            <person name="Racz N."/>
            <person name="Riley R."/>
            <person name="Savchenko A."/>
            <person name="Shiryaev A."/>
            <person name="Soop K."/>
            <person name="Spirin V."/>
            <person name="Szebenyi C."/>
            <person name="Tomsovsky M."/>
            <person name="Tulloss R.E."/>
            <person name="Uehling J."/>
            <person name="Grigoriev I.V."/>
            <person name="Vagvolgyi C."/>
            <person name="Papp T."/>
            <person name="Martin F.M."/>
            <person name="Miettinen O."/>
            <person name="Hibbett D.S."/>
            <person name="Nagy L.G."/>
        </authorList>
    </citation>
    <scope>NUCLEOTIDE SEQUENCE [LARGE SCALE GENOMIC DNA]</scope>
    <source>
        <strain evidence="1 2">CBS 121175</strain>
    </source>
</reference>
<dbReference type="Pfam" id="PF18759">
    <property type="entry name" value="Plavaka"/>
    <property type="match status" value="1"/>
</dbReference>
<feature type="non-terminal residue" evidence="1">
    <location>
        <position position="1"/>
    </location>
</feature>
<dbReference type="AlphaFoldDB" id="A0A5C3K9E9"/>
<evidence type="ECO:0000313" key="1">
    <source>
        <dbReference type="EMBL" id="TFK16686.1"/>
    </source>
</evidence>
<dbReference type="OrthoDB" id="3239511at2759"/>
<organism evidence="1 2">
    <name type="scientific">Coprinopsis marcescibilis</name>
    <name type="common">Agaric fungus</name>
    <name type="synonym">Psathyrella marcescibilis</name>
    <dbReference type="NCBI Taxonomy" id="230819"/>
    <lineage>
        <taxon>Eukaryota</taxon>
        <taxon>Fungi</taxon>
        <taxon>Dikarya</taxon>
        <taxon>Basidiomycota</taxon>
        <taxon>Agaricomycotina</taxon>
        <taxon>Agaricomycetes</taxon>
        <taxon>Agaricomycetidae</taxon>
        <taxon>Agaricales</taxon>
        <taxon>Agaricineae</taxon>
        <taxon>Psathyrellaceae</taxon>
        <taxon>Coprinopsis</taxon>
    </lineage>
</organism>
<gene>
    <name evidence="1" type="ORF">FA15DRAFT_606592</name>
</gene>
<dbReference type="InterPro" id="IPR041078">
    <property type="entry name" value="Plavaka"/>
</dbReference>
<dbReference type="EMBL" id="ML210671">
    <property type="protein sequence ID" value="TFK16686.1"/>
    <property type="molecule type" value="Genomic_DNA"/>
</dbReference>
<dbReference type="STRING" id="230819.A0A5C3K9E9"/>
<keyword evidence="2" id="KW-1185">Reference proteome</keyword>
<accession>A0A5C3K9E9</accession>
<evidence type="ECO:0000313" key="2">
    <source>
        <dbReference type="Proteomes" id="UP000307440"/>
    </source>
</evidence>